<dbReference type="AlphaFoldDB" id="A0A841XRH7"/>
<gene>
    <name evidence="1" type="ORF">HB811_13350</name>
</gene>
<accession>A0A841XRH7</accession>
<organism evidence="1 2">
    <name type="scientific">Listeria booriae</name>
    <dbReference type="NCBI Taxonomy" id="1552123"/>
    <lineage>
        <taxon>Bacteria</taxon>
        <taxon>Bacillati</taxon>
        <taxon>Bacillota</taxon>
        <taxon>Bacilli</taxon>
        <taxon>Bacillales</taxon>
        <taxon>Listeriaceae</taxon>
        <taxon>Listeria</taxon>
    </lineage>
</organism>
<name>A0A841XRH7_9LIST</name>
<dbReference type="Proteomes" id="UP000543379">
    <property type="component" value="Unassembled WGS sequence"/>
</dbReference>
<dbReference type="EMBL" id="JAAROV010000004">
    <property type="protein sequence ID" value="MBC1317764.1"/>
    <property type="molecule type" value="Genomic_DNA"/>
</dbReference>
<sequence>MDEDVARRLKQIALELSHILYDGDTLTSEQSSYIEVARESLEASCHCK</sequence>
<evidence type="ECO:0000313" key="2">
    <source>
        <dbReference type="Proteomes" id="UP000543379"/>
    </source>
</evidence>
<dbReference type="RefSeq" id="WP_185382763.1">
    <property type="nucleotide sequence ID" value="NZ_JAAROV010000004.1"/>
</dbReference>
<protein>
    <submittedName>
        <fullName evidence="1">Uncharacterized protein</fullName>
    </submittedName>
</protein>
<comment type="caution">
    <text evidence="1">The sequence shown here is derived from an EMBL/GenBank/DDBJ whole genome shotgun (WGS) entry which is preliminary data.</text>
</comment>
<proteinExistence type="predicted"/>
<evidence type="ECO:0000313" key="1">
    <source>
        <dbReference type="EMBL" id="MBC1317764.1"/>
    </source>
</evidence>
<reference evidence="1 2" key="1">
    <citation type="submission" date="2020-03" db="EMBL/GenBank/DDBJ databases">
        <title>Soil Listeria distribution.</title>
        <authorList>
            <person name="Liao J."/>
            <person name="Wiedmann M."/>
        </authorList>
    </citation>
    <scope>NUCLEOTIDE SEQUENCE [LARGE SCALE GENOMIC DNA]</scope>
    <source>
        <strain evidence="1 2">FSL L7-1816</strain>
    </source>
</reference>